<dbReference type="AlphaFoldDB" id="A0A0G4GYG7"/>
<dbReference type="InterPro" id="IPR033898">
    <property type="entry name" value="RNAP_AC19"/>
</dbReference>
<evidence type="ECO:0000259" key="8">
    <source>
        <dbReference type="Pfam" id="PF13656"/>
    </source>
</evidence>
<evidence type="ECO:0000313" key="10">
    <source>
        <dbReference type="Proteomes" id="UP000041254"/>
    </source>
</evidence>
<feature type="region of interest" description="Disordered" evidence="7">
    <location>
        <begin position="104"/>
        <end position="132"/>
    </location>
</feature>
<comment type="subcellular location">
    <subcellularLocation>
        <location evidence="1">Nucleus</location>
    </subcellularLocation>
</comment>
<accession>A0A0G4GYG7</accession>
<dbReference type="HAMAP" id="MF_00261">
    <property type="entry name" value="RNApol_arch_Rpo11"/>
    <property type="match status" value="1"/>
</dbReference>
<organism evidence="9 10">
    <name type="scientific">Vitrella brassicaformis (strain CCMP3155)</name>
    <dbReference type="NCBI Taxonomy" id="1169540"/>
    <lineage>
        <taxon>Eukaryota</taxon>
        <taxon>Sar</taxon>
        <taxon>Alveolata</taxon>
        <taxon>Colpodellida</taxon>
        <taxon>Vitrellaceae</taxon>
        <taxon>Vitrella</taxon>
    </lineage>
</organism>
<dbReference type="Pfam" id="PF13656">
    <property type="entry name" value="RNA_pol_L_2"/>
    <property type="match status" value="1"/>
</dbReference>
<evidence type="ECO:0000313" key="9">
    <source>
        <dbReference type="EMBL" id="CEM36164.1"/>
    </source>
</evidence>
<dbReference type="GO" id="GO:0005666">
    <property type="term" value="C:RNA polymerase III complex"/>
    <property type="evidence" value="ECO:0007669"/>
    <property type="project" value="TreeGrafter"/>
</dbReference>
<keyword evidence="4" id="KW-0804">Transcription</keyword>
<sequence length="132" mass="14340">MAQPRAEMDIPDDLGDDQTCATFQFVNEDHTLGNVVRYMLMKNPDIEFAGYSVPHPTENIMNLRVQTTERPASSVLAESLTNLMAVCLHVKRTYRKALRIHSKYQQQQQQQEGEGGGASAAAAAAAGGGSSS</sequence>
<evidence type="ECO:0000256" key="7">
    <source>
        <dbReference type="SAM" id="MobiDB-lite"/>
    </source>
</evidence>
<name>A0A0G4GYG7_VITBC</name>
<dbReference type="Gene3D" id="3.30.1360.10">
    <property type="entry name" value="RNA polymerase, RBP11-like subunit"/>
    <property type="match status" value="1"/>
</dbReference>
<comment type="similarity">
    <text evidence="6">Belongs to the archaeal Rpo11/eukaryotic RPB11/RPC19 RNA polymerase subunit family.</text>
</comment>
<keyword evidence="5" id="KW-0539">Nucleus</keyword>
<dbReference type="GO" id="GO:0003899">
    <property type="term" value="F:DNA-directed RNA polymerase activity"/>
    <property type="evidence" value="ECO:0007669"/>
    <property type="project" value="InterPro"/>
</dbReference>
<dbReference type="FunCoup" id="A0A0G4GYG7">
    <property type="interactions" value="216"/>
</dbReference>
<dbReference type="VEuPathDB" id="CryptoDB:Vbra_19110"/>
<dbReference type="GO" id="GO:0006383">
    <property type="term" value="P:transcription by RNA polymerase III"/>
    <property type="evidence" value="ECO:0007669"/>
    <property type="project" value="TreeGrafter"/>
</dbReference>
<feature type="domain" description="DNA-directed RNA polymerase RBP11-like dimerisation" evidence="8">
    <location>
        <begin position="20"/>
        <end position="92"/>
    </location>
</feature>
<proteinExistence type="inferred from homology"/>
<dbReference type="EMBL" id="CDMY01000878">
    <property type="protein sequence ID" value="CEM36164.1"/>
    <property type="molecule type" value="Genomic_DNA"/>
</dbReference>
<dbReference type="InterPro" id="IPR022905">
    <property type="entry name" value="Rpo11-like"/>
</dbReference>
<keyword evidence="3" id="KW-0240">DNA-directed RNA polymerase</keyword>
<evidence type="ECO:0000256" key="4">
    <source>
        <dbReference type="ARBA" id="ARBA00023163"/>
    </source>
</evidence>
<dbReference type="CDD" id="cd07029">
    <property type="entry name" value="RNAP_I_III_AC19"/>
    <property type="match status" value="1"/>
</dbReference>
<dbReference type="InterPro" id="IPR009025">
    <property type="entry name" value="RBP11-like_dimer"/>
</dbReference>
<dbReference type="STRING" id="1169540.A0A0G4GYG7"/>
<evidence type="ECO:0000256" key="5">
    <source>
        <dbReference type="ARBA" id="ARBA00023242"/>
    </source>
</evidence>
<dbReference type="InterPro" id="IPR036603">
    <property type="entry name" value="RBP11-like"/>
</dbReference>
<dbReference type="Proteomes" id="UP000041254">
    <property type="component" value="Unassembled WGS sequence"/>
</dbReference>
<evidence type="ECO:0000256" key="3">
    <source>
        <dbReference type="ARBA" id="ARBA00022478"/>
    </source>
</evidence>
<dbReference type="GO" id="GO:0005736">
    <property type="term" value="C:RNA polymerase I complex"/>
    <property type="evidence" value="ECO:0007669"/>
    <property type="project" value="TreeGrafter"/>
</dbReference>
<keyword evidence="10" id="KW-1185">Reference proteome</keyword>
<evidence type="ECO:0000256" key="1">
    <source>
        <dbReference type="ARBA" id="ARBA00004123"/>
    </source>
</evidence>
<dbReference type="FunFam" id="3.30.1360.10:FF:000006">
    <property type="entry name" value="DNA-directed RNA polymerases I and III subunit RPAC2"/>
    <property type="match status" value="1"/>
</dbReference>
<gene>
    <name evidence="9" type="ORF">Vbra_19110</name>
</gene>
<dbReference type="PANTHER" id="PTHR13946">
    <property type="entry name" value="DNA-DIRECTED RNA POLYMERASE I,II,III"/>
    <property type="match status" value="1"/>
</dbReference>
<dbReference type="GO" id="GO:0046983">
    <property type="term" value="F:protein dimerization activity"/>
    <property type="evidence" value="ECO:0007669"/>
    <property type="project" value="InterPro"/>
</dbReference>
<dbReference type="SUPFAM" id="SSF55257">
    <property type="entry name" value="RBP11-like subunits of RNA polymerase"/>
    <property type="match status" value="1"/>
</dbReference>
<protein>
    <recommendedName>
        <fullName evidence="2">DNA-directed RNA polymerases I and III subunit RPAC2</fullName>
    </recommendedName>
</protein>
<evidence type="ECO:0000256" key="2">
    <source>
        <dbReference type="ARBA" id="ARBA00022079"/>
    </source>
</evidence>
<dbReference type="PhylomeDB" id="A0A0G4GYG7"/>
<reference evidence="9 10" key="1">
    <citation type="submission" date="2014-11" db="EMBL/GenBank/DDBJ databases">
        <authorList>
            <person name="Zhu J."/>
            <person name="Qi W."/>
            <person name="Song R."/>
        </authorList>
    </citation>
    <scope>NUCLEOTIDE SEQUENCE [LARGE SCALE GENOMIC DNA]</scope>
</reference>
<dbReference type="GO" id="GO:0006362">
    <property type="term" value="P:transcription elongation by RNA polymerase I"/>
    <property type="evidence" value="ECO:0007669"/>
    <property type="project" value="TreeGrafter"/>
</dbReference>
<dbReference type="PANTHER" id="PTHR13946:SF28">
    <property type="entry name" value="DNA-DIRECTED RNA POLYMERASES I AND III SUBUNIT RPAC2"/>
    <property type="match status" value="1"/>
</dbReference>
<dbReference type="InParanoid" id="A0A0G4GYG7"/>
<evidence type="ECO:0000256" key="6">
    <source>
        <dbReference type="ARBA" id="ARBA00025751"/>
    </source>
</evidence>
<dbReference type="OrthoDB" id="510325at2759"/>